<evidence type="ECO:0000256" key="2">
    <source>
        <dbReference type="ARBA" id="ARBA00022490"/>
    </source>
</evidence>
<keyword evidence="4 6" id="KW-0238">DNA-binding</keyword>
<reference evidence="9 10" key="1">
    <citation type="journal article" date="2016" name="Nat. Commun.">
        <title>Thousands of microbial genomes shed light on interconnected biogeochemical processes in an aquifer system.</title>
        <authorList>
            <person name="Anantharaman K."/>
            <person name="Brown C.T."/>
            <person name="Hug L.A."/>
            <person name="Sharon I."/>
            <person name="Castelle C.J."/>
            <person name="Probst A.J."/>
            <person name="Thomas B.C."/>
            <person name="Singh A."/>
            <person name="Wilkins M.J."/>
            <person name="Karaoz U."/>
            <person name="Brodie E.L."/>
            <person name="Williams K.H."/>
            <person name="Hubbard S.S."/>
            <person name="Banfield J.F."/>
        </authorList>
    </citation>
    <scope>NUCLEOTIDE SEQUENCE [LARGE SCALE GENOMIC DNA]</scope>
</reference>
<dbReference type="Pfam" id="PF01709">
    <property type="entry name" value="Transcrip_reg"/>
    <property type="match status" value="1"/>
</dbReference>
<dbReference type="FunFam" id="1.10.10.200:FF:000002">
    <property type="entry name" value="Probable transcriptional regulatory protein CLM62_37755"/>
    <property type="match status" value="1"/>
</dbReference>
<evidence type="ECO:0000313" key="9">
    <source>
        <dbReference type="EMBL" id="OGC47587.1"/>
    </source>
</evidence>
<dbReference type="STRING" id="1802617.A2886_02250"/>
<dbReference type="InterPro" id="IPR026564">
    <property type="entry name" value="Transcrip_reg_TACO1-like_dom3"/>
</dbReference>
<dbReference type="EMBL" id="MEVA01000006">
    <property type="protein sequence ID" value="OGC47587.1"/>
    <property type="molecule type" value="Genomic_DNA"/>
</dbReference>
<dbReference type="SUPFAM" id="SSF75625">
    <property type="entry name" value="YebC-like"/>
    <property type="match status" value="1"/>
</dbReference>
<evidence type="ECO:0000259" key="8">
    <source>
        <dbReference type="Pfam" id="PF20772"/>
    </source>
</evidence>
<sequence length="186" mass="20330">MSGHSKWHNIRRKKEIVDAKRGKTFSKMSRLITVAARLGGGDPNANPALRLAVDKAKEARMPKENIDRAIKKGTGELAGESFEEVNYEGYGPEGVAFLVKALTDNKNRTVAEIRYIFDRHGGSLGGVGSTAYIFGVDPGNPTFEVEIGESDKVKKIVALIDALEENDDVQEVFANFTVPEALESHL</sequence>
<dbReference type="InterPro" id="IPR049083">
    <property type="entry name" value="TACO1_YebC_N"/>
</dbReference>
<dbReference type="Pfam" id="PF20772">
    <property type="entry name" value="TACO1_YebC_N"/>
    <property type="match status" value="1"/>
</dbReference>
<dbReference type="InterPro" id="IPR002876">
    <property type="entry name" value="Transcrip_reg_TACO1-like"/>
</dbReference>
<keyword evidence="3 6" id="KW-0805">Transcription regulation</keyword>
<proteinExistence type="inferred from homology"/>
<dbReference type="InterPro" id="IPR048300">
    <property type="entry name" value="TACO1_YebC-like_2nd/3rd_dom"/>
</dbReference>
<name>A0A1F4URI2_UNCKA</name>
<protein>
    <recommendedName>
        <fullName evidence="6">Probable transcriptional regulatory protein A2886_02250</fullName>
    </recommendedName>
</protein>
<evidence type="ECO:0000259" key="7">
    <source>
        <dbReference type="Pfam" id="PF01709"/>
    </source>
</evidence>
<keyword evidence="5 6" id="KW-0804">Transcription</keyword>
<dbReference type="InterPro" id="IPR029072">
    <property type="entry name" value="YebC-like"/>
</dbReference>
<dbReference type="PANTHER" id="PTHR12532:SF6">
    <property type="entry name" value="TRANSCRIPTIONAL REGULATORY PROTEIN YEBC-RELATED"/>
    <property type="match status" value="1"/>
</dbReference>
<feature type="domain" description="TACO1/YebC-like second and third" evidence="7">
    <location>
        <begin position="82"/>
        <end position="134"/>
    </location>
</feature>
<evidence type="ECO:0000256" key="6">
    <source>
        <dbReference type="HAMAP-Rule" id="MF_00693"/>
    </source>
</evidence>
<dbReference type="GO" id="GO:0003677">
    <property type="term" value="F:DNA binding"/>
    <property type="evidence" value="ECO:0007669"/>
    <property type="project" value="UniProtKB-UniRule"/>
</dbReference>
<accession>A0A1F4URI2</accession>
<evidence type="ECO:0000256" key="3">
    <source>
        <dbReference type="ARBA" id="ARBA00023015"/>
    </source>
</evidence>
<comment type="caution">
    <text evidence="9">The sequence shown here is derived from an EMBL/GenBank/DDBJ whole genome shotgun (WGS) entry which is preliminary data.</text>
</comment>
<dbReference type="HAMAP" id="MF_00693">
    <property type="entry name" value="Transcrip_reg_TACO1"/>
    <property type="match status" value="1"/>
</dbReference>
<dbReference type="Gene3D" id="3.30.70.980">
    <property type="match status" value="1"/>
</dbReference>
<dbReference type="Gene3D" id="1.10.10.200">
    <property type="match status" value="1"/>
</dbReference>
<comment type="similarity">
    <text evidence="1 6">Belongs to the TACO1 family.</text>
</comment>
<dbReference type="AlphaFoldDB" id="A0A1F4URI2"/>
<evidence type="ECO:0000313" key="10">
    <source>
        <dbReference type="Proteomes" id="UP000176608"/>
    </source>
</evidence>
<organism evidence="9 10">
    <name type="scientific">candidate division WWE3 bacterium RIFCSPHIGHO2_01_FULL_42_13</name>
    <dbReference type="NCBI Taxonomy" id="1802617"/>
    <lineage>
        <taxon>Bacteria</taxon>
        <taxon>Katanobacteria</taxon>
    </lineage>
</organism>
<dbReference type="Proteomes" id="UP000176608">
    <property type="component" value="Unassembled WGS sequence"/>
</dbReference>
<evidence type="ECO:0000256" key="5">
    <source>
        <dbReference type="ARBA" id="ARBA00023163"/>
    </source>
</evidence>
<dbReference type="GO" id="GO:0005829">
    <property type="term" value="C:cytosol"/>
    <property type="evidence" value="ECO:0007669"/>
    <property type="project" value="TreeGrafter"/>
</dbReference>
<keyword evidence="2 6" id="KW-0963">Cytoplasm</keyword>
<evidence type="ECO:0000256" key="1">
    <source>
        <dbReference type="ARBA" id="ARBA00008724"/>
    </source>
</evidence>
<evidence type="ECO:0000256" key="4">
    <source>
        <dbReference type="ARBA" id="ARBA00023125"/>
    </source>
</evidence>
<gene>
    <name evidence="9" type="ORF">A2886_02250</name>
</gene>
<dbReference type="PANTHER" id="PTHR12532">
    <property type="entry name" value="TRANSLATIONAL ACTIVATOR OF CYTOCHROME C OXIDASE 1"/>
    <property type="match status" value="1"/>
</dbReference>
<dbReference type="InterPro" id="IPR017856">
    <property type="entry name" value="Integrase-like_N"/>
</dbReference>
<comment type="subcellular location">
    <subcellularLocation>
        <location evidence="6">Cytoplasm</location>
    </subcellularLocation>
</comment>
<feature type="domain" description="TACO1/YebC-like N-terminal" evidence="8">
    <location>
        <begin position="5"/>
        <end position="76"/>
    </location>
</feature>
<dbReference type="GO" id="GO:0006355">
    <property type="term" value="P:regulation of DNA-templated transcription"/>
    <property type="evidence" value="ECO:0007669"/>
    <property type="project" value="UniProtKB-UniRule"/>
</dbReference>